<evidence type="ECO:0000313" key="3">
    <source>
        <dbReference type="Proteomes" id="UP000176603"/>
    </source>
</evidence>
<dbReference type="EMBL" id="MGEH01000001">
    <property type="protein sequence ID" value="OGL79802.1"/>
    <property type="molecule type" value="Genomic_DNA"/>
</dbReference>
<dbReference type="STRING" id="1802399.A3E39_03265"/>
<dbReference type="InterPro" id="IPR013216">
    <property type="entry name" value="Methyltransf_11"/>
</dbReference>
<dbReference type="Proteomes" id="UP000176603">
    <property type="component" value="Unassembled WGS sequence"/>
</dbReference>
<dbReference type="GO" id="GO:0008757">
    <property type="term" value="F:S-adenosylmethionine-dependent methyltransferase activity"/>
    <property type="evidence" value="ECO:0007669"/>
    <property type="project" value="InterPro"/>
</dbReference>
<dbReference type="SUPFAM" id="SSF53335">
    <property type="entry name" value="S-adenosyl-L-methionine-dependent methyltransferases"/>
    <property type="match status" value="1"/>
</dbReference>
<name>A0A1F7UNF6_9BACT</name>
<proteinExistence type="predicted"/>
<reference evidence="2 3" key="1">
    <citation type="journal article" date="2016" name="Nat. Commun.">
        <title>Thousands of microbial genomes shed light on interconnected biogeochemical processes in an aquifer system.</title>
        <authorList>
            <person name="Anantharaman K."/>
            <person name="Brown C.T."/>
            <person name="Hug L.A."/>
            <person name="Sharon I."/>
            <person name="Castelle C.J."/>
            <person name="Probst A.J."/>
            <person name="Thomas B.C."/>
            <person name="Singh A."/>
            <person name="Wilkins M.J."/>
            <person name="Karaoz U."/>
            <person name="Brodie E.L."/>
            <person name="Williams K.H."/>
            <person name="Hubbard S.S."/>
            <person name="Banfield J.F."/>
        </authorList>
    </citation>
    <scope>NUCLEOTIDE SEQUENCE [LARGE SCALE GENOMIC DNA]</scope>
</reference>
<sequence length="225" mass="26275">MVSYLVENDIEKLLAQATGRLDHRSVALNVACEYERIPRWLPDAVDPSRVFGLEINRDLVAQDPNIKYCDVDRDRFPFPDDGFDLIVSLFGVEHFQTDNVFHEAHRTLISGGRFVFLVPNVLYPAFAINSLMGRRFAAFFYRRVMRSPYKPHETFYRFNRLGTIRSVAKRAGFSKTDITFFGPANILLYVHRFPFLKRVVTVVERVLTNRVLFRFKPYILAVFEK</sequence>
<organism evidence="2 3">
    <name type="scientific">Candidatus Uhrbacteria bacterium RIFCSPHIGHO2_12_FULL_60_25</name>
    <dbReference type="NCBI Taxonomy" id="1802399"/>
    <lineage>
        <taxon>Bacteria</taxon>
        <taxon>Candidatus Uhriibacteriota</taxon>
    </lineage>
</organism>
<accession>A0A1F7UNF6</accession>
<dbReference type="InterPro" id="IPR029063">
    <property type="entry name" value="SAM-dependent_MTases_sf"/>
</dbReference>
<evidence type="ECO:0000259" key="1">
    <source>
        <dbReference type="Pfam" id="PF08241"/>
    </source>
</evidence>
<feature type="domain" description="Methyltransferase type 11" evidence="1">
    <location>
        <begin position="28"/>
        <end position="116"/>
    </location>
</feature>
<gene>
    <name evidence="2" type="ORF">A3E39_03265</name>
</gene>
<protein>
    <recommendedName>
        <fullName evidence="1">Methyltransferase type 11 domain-containing protein</fullName>
    </recommendedName>
</protein>
<dbReference type="Pfam" id="PF08241">
    <property type="entry name" value="Methyltransf_11"/>
    <property type="match status" value="1"/>
</dbReference>
<dbReference type="Gene3D" id="3.40.50.150">
    <property type="entry name" value="Vaccinia Virus protein VP39"/>
    <property type="match status" value="1"/>
</dbReference>
<comment type="caution">
    <text evidence="2">The sequence shown here is derived from an EMBL/GenBank/DDBJ whole genome shotgun (WGS) entry which is preliminary data.</text>
</comment>
<dbReference type="AlphaFoldDB" id="A0A1F7UNF6"/>
<evidence type="ECO:0000313" key="2">
    <source>
        <dbReference type="EMBL" id="OGL79802.1"/>
    </source>
</evidence>
<dbReference type="CDD" id="cd02440">
    <property type="entry name" value="AdoMet_MTases"/>
    <property type="match status" value="1"/>
</dbReference>